<dbReference type="RefSeq" id="WP_275811368.1">
    <property type="nucleotide sequence ID" value="NZ_BAAANM010000018.1"/>
</dbReference>
<evidence type="ECO:0000313" key="1">
    <source>
        <dbReference type="EMBL" id="MDF2255935.1"/>
    </source>
</evidence>
<accession>A0ABT5YWM9</accession>
<reference evidence="1 2" key="1">
    <citation type="submission" date="2023-03" db="EMBL/GenBank/DDBJ databases">
        <title>Draft genome sequence of type strain Streptomyces ferralitis JCM 14344.</title>
        <authorList>
            <person name="Klaysubun C."/>
            <person name="Duangmal K."/>
        </authorList>
    </citation>
    <scope>NUCLEOTIDE SEQUENCE [LARGE SCALE GENOMIC DNA]</scope>
    <source>
        <strain evidence="1 2">JCM 14344</strain>
    </source>
</reference>
<keyword evidence="2" id="KW-1185">Reference proteome</keyword>
<organism evidence="1 2">
    <name type="scientific">Streptantibioticus ferralitis</name>
    <dbReference type="NCBI Taxonomy" id="236510"/>
    <lineage>
        <taxon>Bacteria</taxon>
        <taxon>Bacillati</taxon>
        <taxon>Actinomycetota</taxon>
        <taxon>Actinomycetes</taxon>
        <taxon>Kitasatosporales</taxon>
        <taxon>Streptomycetaceae</taxon>
        <taxon>Streptantibioticus</taxon>
    </lineage>
</organism>
<evidence type="ECO:0000313" key="2">
    <source>
        <dbReference type="Proteomes" id="UP001220022"/>
    </source>
</evidence>
<dbReference type="EMBL" id="JARHTQ010000005">
    <property type="protein sequence ID" value="MDF2255935.1"/>
    <property type="molecule type" value="Genomic_DNA"/>
</dbReference>
<name>A0ABT5YWM9_9ACTN</name>
<dbReference type="Proteomes" id="UP001220022">
    <property type="component" value="Unassembled WGS sequence"/>
</dbReference>
<comment type="caution">
    <text evidence="1">The sequence shown here is derived from an EMBL/GenBank/DDBJ whole genome shotgun (WGS) entry which is preliminary data.</text>
</comment>
<sequence>MHIYLLRSFYHSGDMLESAMQNRTIAGRALPRFEEAEGLGPQDSEFVRDLVAVLEKHGNLDRFGLCLLHDHFPLAADEVLVETHDTGARTLQVQVEKAGTTKHSKPSQWRFVKNPGSTGGEKVESHAYQVILQCNPVSGCPGSQSKVR</sequence>
<gene>
    <name evidence="1" type="ORF">P2L57_09415</name>
</gene>
<protein>
    <submittedName>
        <fullName evidence="1">Uncharacterized protein</fullName>
    </submittedName>
</protein>
<proteinExistence type="predicted"/>